<dbReference type="RefSeq" id="WP_397557028.1">
    <property type="nucleotide sequence ID" value="NZ_JBIQWL010000005.1"/>
</dbReference>
<feature type="domain" description="VanZ-like" evidence="2">
    <location>
        <begin position="53"/>
        <end position="127"/>
    </location>
</feature>
<dbReference type="EMBL" id="JBIQWL010000005">
    <property type="protein sequence ID" value="MFH8251573.1"/>
    <property type="molecule type" value="Genomic_DNA"/>
</dbReference>
<proteinExistence type="predicted"/>
<organism evidence="3 4">
    <name type="scientific">Microbacterium alkaliflavum</name>
    <dbReference type="NCBI Taxonomy" id="3248839"/>
    <lineage>
        <taxon>Bacteria</taxon>
        <taxon>Bacillati</taxon>
        <taxon>Actinomycetota</taxon>
        <taxon>Actinomycetes</taxon>
        <taxon>Micrococcales</taxon>
        <taxon>Microbacteriaceae</taxon>
        <taxon>Microbacterium</taxon>
    </lineage>
</organism>
<evidence type="ECO:0000256" key="1">
    <source>
        <dbReference type="SAM" id="Phobius"/>
    </source>
</evidence>
<dbReference type="PANTHER" id="PTHR28008">
    <property type="entry name" value="DOMAIN PROTEIN, PUTATIVE (AFU_ORTHOLOGUE AFUA_3G10980)-RELATED"/>
    <property type="match status" value="1"/>
</dbReference>
<keyword evidence="1" id="KW-0472">Membrane</keyword>
<gene>
    <name evidence="3" type="ORF">ACH3VR_14485</name>
</gene>
<dbReference type="InterPro" id="IPR006976">
    <property type="entry name" value="VanZ-like"/>
</dbReference>
<dbReference type="PANTHER" id="PTHR28008:SF1">
    <property type="entry name" value="DOMAIN PROTEIN, PUTATIVE (AFU_ORTHOLOGUE AFUA_3G10980)-RELATED"/>
    <property type="match status" value="1"/>
</dbReference>
<evidence type="ECO:0000313" key="4">
    <source>
        <dbReference type="Proteomes" id="UP001610861"/>
    </source>
</evidence>
<feature type="transmembrane region" description="Helical" evidence="1">
    <location>
        <begin position="51"/>
        <end position="73"/>
    </location>
</feature>
<reference evidence="3 4" key="1">
    <citation type="submission" date="2024-09" db="EMBL/GenBank/DDBJ databases">
        <authorList>
            <person name="Pan X."/>
        </authorList>
    </citation>
    <scope>NUCLEOTIDE SEQUENCE [LARGE SCALE GENOMIC DNA]</scope>
    <source>
        <strain evidence="3 4">B2969</strain>
    </source>
</reference>
<feature type="transmembrane region" description="Helical" evidence="1">
    <location>
        <begin position="111"/>
        <end position="129"/>
    </location>
</feature>
<keyword evidence="4" id="KW-1185">Reference proteome</keyword>
<sequence length="145" mass="15800">MNVQRRRRWVVWCLVAYAAAVATIVLLPIGYGDIVAAITRVIRDGLGITFFGSGWIEFAANVLMFVPLGFLLTLLFRHPWYGVLLALAISAGVEIAQIVIPSREASLRDVLANTTGAAVGAALAWLLVLRRDHRRAARPAPSEAH</sequence>
<name>A0ABW7Q9N2_9MICO</name>
<keyword evidence="1" id="KW-1133">Transmembrane helix</keyword>
<accession>A0ABW7Q9N2</accession>
<evidence type="ECO:0000313" key="3">
    <source>
        <dbReference type="EMBL" id="MFH8251573.1"/>
    </source>
</evidence>
<comment type="caution">
    <text evidence="3">The sequence shown here is derived from an EMBL/GenBank/DDBJ whole genome shotgun (WGS) entry which is preliminary data.</text>
</comment>
<dbReference type="Proteomes" id="UP001610861">
    <property type="component" value="Unassembled WGS sequence"/>
</dbReference>
<feature type="transmembrane region" description="Helical" evidence="1">
    <location>
        <begin position="9"/>
        <end position="31"/>
    </location>
</feature>
<dbReference type="Pfam" id="PF04892">
    <property type="entry name" value="VanZ"/>
    <property type="match status" value="1"/>
</dbReference>
<evidence type="ECO:0000259" key="2">
    <source>
        <dbReference type="Pfam" id="PF04892"/>
    </source>
</evidence>
<protein>
    <submittedName>
        <fullName evidence="3">VanZ family protein</fullName>
    </submittedName>
</protein>
<keyword evidence="1" id="KW-0812">Transmembrane</keyword>
<feature type="transmembrane region" description="Helical" evidence="1">
    <location>
        <begin position="80"/>
        <end position="99"/>
    </location>
</feature>